<evidence type="ECO:0000256" key="1">
    <source>
        <dbReference type="ARBA" id="ARBA00022729"/>
    </source>
</evidence>
<evidence type="ECO:0000259" key="3">
    <source>
        <dbReference type="Pfam" id="PF13505"/>
    </source>
</evidence>
<organism evidence="4 5">
    <name type="scientific">Hymenobacter aquaticus</name>
    <dbReference type="NCBI Taxonomy" id="1867101"/>
    <lineage>
        <taxon>Bacteria</taxon>
        <taxon>Pseudomonadati</taxon>
        <taxon>Bacteroidota</taxon>
        <taxon>Cytophagia</taxon>
        <taxon>Cytophagales</taxon>
        <taxon>Hymenobacteraceae</taxon>
        <taxon>Hymenobacter</taxon>
    </lineage>
</organism>
<keyword evidence="1 2" id="KW-0732">Signal</keyword>
<evidence type="ECO:0000256" key="2">
    <source>
        <dbReference type="SAM" id="SignalP"/>
    </source>
</evidence>
<gene>
    <name evidence="4" type="ORF">E5K00_22010</name>
</gene>
<accession>A0A4Z0PTP4</accession>
<sequence>MKQFICVAALLCGSALTAHAQTTAGKLLLGGSLGFSSTKYTPDVQKSFEQRQFQFNIAPKIGYFLADNWAVGLQTGFNHSKQTNTDPYGATPYTYDQKRNGYQVGPFVRYYQMLGEKAGFFGQLTALYSRAKGESSSTTDNTATYDEKSRSYSATLTPGFVFFPTDKLGLELSLGNLGYFATKDEVRDTQTSGQRFNRSGKSSGFGADFTLGTLMLGASLYLGR</sequence>
<feature type="chain" id="PRO_5021198787" description="Outer membrane protein beta-barrel domain-containing protein" evidence="2">
    <location>
        <begin position="21"/>
        <end position="224"/>
    </location>
</feature>
<feature type="signal peptide" evidence="2">
    <location>
        <begin position="1"/>
        <end position="20"/>
    </location>
</feature>
<dbReference type="AlphaFoldDB" id="A0A4Z0PTP4"/>
<dbReference type="SUPFAM" id="SSF103515">
    <property type="entry name" value="Autotransporter"/>
    <property type="match status" value="1"/>
</dbReference>
<dbReference type="Proteomes" id="UP000297549">
    <property type="component" value="Unassembled WGS sequence"/>
</dbReference>
<proteinExistence type="predicted"/>
<dbReference type="InterPro" id="IPR036709">
    <property type="entry name" value="Autotransporte_beta_dom_sf"/>
</dbReference>
<feature type="domain" description="Outer membrane protein beta-barrel" evidence="3">
    <location>
        <begin position="7"/>
        <end position="179"/>
    </location>
</feature>
<dbReference type="OrthoDB" id="945117at2"/>
<dbReference type="Pfam" id="PF13505">
    <property type="entry name" value="OMP_b-brl"/>
    <property type="match status" value="1"/>
</dbReference>
<protein>
    <recommendedName>
        <fullName evidence="3">Outer membrane protein beta-barrel domain-containing protein</fullName>
    </recommendedName>
</protein>
<comment type="caution">
    <text evidence="4">The sequence shown here is derived from an EMBL/GenBank/DDBJ whole genome shotgun (WGS) entry which is preliminary data.</text>
</comment>
<dbReference type="RefSeq" id="WP_135465468.1">
    <property type="nucleotide sequence ID" value="NZ_SRLC01000003.1"/>
</dbReference>
<dbReference type="EMBL" id="SRLC01000003">
    <property type="protein sequence ID" value="TGE20669.1"/>
    <property type="molecule type" value="Genomic_DNA"/>
</dbReference>
<keyword evidence="5" id="KW-1185">Reference proteome</keyword>
<evidence type="ECO:0000313" key="4">
    <source>
        <dbReference type="EMBL" id="TGE20669.1"/>
    </source>
</evidence>
<dbReference type="InterPro" id="IPR027385">
    <property type="entry name" value="Beta-barrel_OMP"/>
</dbReference>
<reference evidence="4 5" key="1">
    <citation type="submission" date="2019-04" db="EMBL/GenBank/DDBJ databases">
        <authorList>
            <person name="Feng G."/>
            <person name="Zhang J."/>
            <person name="Zhu H."/>
        </authorList>
    </citation>
    <scope>NUCLEOTIDE SEQUENCE [LARGE SCALE GENOMIC DNA]</scope>
    <source>
        <strain evidence="4 5">JCM 31653</strain>
    </source>
</reference>
<evidence type="ECO:0000313" key="5">
    <source>
        <dbReference type="Proteomes" id="UP000297549"/>
    </source>
</evidence>
<name>A0A4Z0PTP4_9BACT</name>